<keyword evidence="2" id="KW-0328">Glycosyltransferase</keyword>
<name>L0D7F5_SINAD</name>
<keyword evidence="3 5" id="KW-0808">Transferase</keyword>
<dbReference type="Gene3D" id="3.90.550.10">
    <property type="entry name" value="Spore Coat Polysaccharide Biosynthesis Protein SpsA, Chain A"/>
    <property type="match status" value="1"/>
</dbReference>
<reference evidence="5 6" key="1">
    <citation type="submission" date="2012-02" db="EMBL/GenBank/DDBJ databases">
        <title>Complete sequence of chromosome of Singulisphaera acidiphila DSM 18658.</title>
        <authorList>
            <consortium name="US DOE Joint Genome Institute (JGI-PGF)"/>
            <person name="Lucas S."/>
            <person name="Copeland A."/>
            <person name="Lapidus A."/>
            <person name="Glavina del Rio T."/>
            <person name="Dalin E."/>
            <person name="Tice H."/>
            <person name="Bruce D."/>
            <person name="Goodwin L."/>
            <person name="Pitluck S."/>
            <person name="Peters L."/>
            <person name="Ovchinnikova G."/>
            <person name="Chertkov O."/>
            <person name="Kyrpides N."/>
            <person name="Mavromatis K."/>
            <person name="Ivanova N."/>
            <person name="Brettin T."/>
            <person name="Detter J.C."/>
            <person name="Han C."/>
            <person name="Larimer F."/>
            <person name="Land M."/>
            <person name="Hauser L."/>
            <person name="Markowitz V."/>
            <person name="Cheng J.-F."/>
            <person name="Hugenholtz P."/>
            <person name="Woyke T."/>
            <person name="Wu D."/>
            <person name="Tindall B."/>
            <person name="Pomrenke H."/>
            <person name="Brambilla E."/>
            <person name="Klenk H.-P."/>
            <person name="Eisen J.A."/>
        </authorList>
    </citation>
    <scope>NUCLEOTIDE SEQUENCE [LARGE SCALE GENOMIC DNA]</scope>
    <source>
        <strain evidence="6">ATCC BAA-1392 / DSM 18658 / VKM B-2454 / MOB10</strain>
    </source>
</reference>
<accession>L0D7F5</accession>
<dbReference type="Pfam" id="PF17784">
    <property type="entry name" value="Sulfotransfer_4"/>
    <property type="match status" value="1"/>
</dbReference>
<dbReference type="CDD" id="cd04186">
    <property type="entry name" value="GT_2_like_c"/>
    <property type="match status" value="1"/>
</dbReference>
<protein>
    <submittedName>
        <fullName evidence="5">Putative glycosyltransferase</fullName>
    </submittedName>
</protein>
<gene>
    <name evidence="5" type="ordered locus">Sinac_0355</name>
</gene>
<dbReference type="Proteomes" id="UP000010798">
    <property type="component" value="Chromosome"/>
</dbReference>
<dbReference type="InterPro" id="IPR027417">
    <property type="entry name" value="P-loop_NTPase"/>
</dbReference>
<comment type="similarity">
    <text evidence="1">Belongs to the glycosyltransferase 2 family.</text>
</comment>
<evidence type="ECO:0000313" key="5">
    <source>
        <dbReference type="EMBL" id="AGA24795.1"/>
    </source>
</evidence>
<proteinExistence type="inferred from homology"/>
<dbReference type="InterPro" id="IPR040632">
    <property type="entry name" value="Sulfotransfer_4"/>
</dbReference>
<dbReference type="HOGENOM" id="CLU_555364_0_0_0"/>
<keyword evidence="6" id="KW-1185">Reference proteome</keyword>
<dbReference type="InterPro" id="IPR001173">
    <property type="entry name" value="Glyco_trans_2-like"/>
</dbReference>
<dbReference type="GO" id="GO:0016757">
    <property type="term" value="F:glycosyltransferase activity"/>
    <property type="evidence" value="ECO:0007669"/>
    <property type="project" value="UniProtKB-KW"/>
</dbReference>
<dbReference type="SUPFAM" id="SSF53448">
    <property type="entry name" value="Nucleotide-diphospho-sugar transferases"/>
    <property type="match status" value="1"/>
</dbReference>
<evidence type="ECO:0000256" key="1">
    <source>
        <dbReference type="ARBA" id="ARBA00006739"/>
    </source>
</evidence>
<dbReference type="AlphaFoldDB" id="L0D7F5"/>
<dbReference type="PANTHER" id="PTHR43179">
    <property type="entry name" value="RHAMNOSYLTRANSFERASE WBBL"/>
    <property type="match status" value="1"/>
</dbReference>
<evidence type="ECO:0000256" key="3">
    <source>
        <dbReference type="ARBA" id="ARBA00022679"/>
    </source>
</evidence>
<dbReference type="PANTHER" id="PTHR43179:SF12">
    <property type="entry name" value="GALACTOFURANOSYLTRANSFERASE GLFT2"/>
    <property type="match status" value="1"/>
</dbReference>
<evidence type="ECO:0000256" key="2">
    <source>
        <dbReference type="ARBA" id="ARBA00022676"/>
    </source>
</evidence>
<sequence>MIGPSPSASCLASVIVPCFDQLAFTRQCVASLARHTRPPWELIVVDNGSTDGTASYLAGISDVASFPVTILTNAENRGFPAGCNQGIAAARGEFVVLLNNDVVVTDGWLDQLVALARVDPAIGMVGPMSNYTCPPQVVLDAKYADLDQMDRFATTWRQQHRGQWVFAEKLSGFCLLIRRRVLEAIGGLDEGFGLGFFDDDDLAMRARSAGFELAVAVDLFVHHHGSRTFAGAGIDAESLLETNRLRFEQKWGIDSSSAQAVSLVSWGNERTATISSGIRPAMDPSHRTWTKLFGVGLPRTGTTSIAMAMLELGLRTAHACFDEALFDVGDAFFDTPVYVDYPELDRRYPGSKFILTWRDPHAWYASFARNLGPYLCRLRTQSDLDPDQLIDRRCYTLAFGADELGEDAFLKRYHDHRRCVEEYFMNRPGDLLVLDLDATIDLWEPICRFLSLPRPDRPFPRINASAIDRWLTLWHPLKLVSRTERVEAEVL</sequence>
<evidence type="ECO:0000259" key="4">
    <source>
        <dbReference type="Pfam" id="PF00535"/>
    </source>
</evidence>
<dbReference type="KEGG" id="saci:Sinac_0355"/>
<dbReference type="InterPro" id="IPR029044">
    <property type="entry name" value="Nucleotide-diphossugar_trans"/>
</dbReference>
<dbReference type="RefSeq" id="WP_015243980.1">
    <property type="nucleotide sequence ID" value="NC_019892.1"/>
</dbReference>
<dbReference type="Gene3D" id="3.40.50.300">
    <property type="entry name" value="P-loop containing nucleotide triphosphate hydrolases"/>
    <property type="match status" value="1"/>
</dbReference>
<dbReference type="Pfam" id="PF00535">
    <property type="entry name" value="Glycos_transf_2"/>
    <property type="match status" value="1"/>
</dbReference>
<evidence type="ECO:0000313" key="6">
    <source>
        <dbReference type="Proteomes" id="UP000010798"/>
    </source>
</evidence>
<dbReference type="OrthoDB" id="285690at2"/>
<dbReference type="EMBL" id="CP003364">
    <property type="protein sequence ID" value="AGA24795.1"/>
    <property type="molecule type" value="Genomic_DNA"/>
</dbReference>
<dbReference type="eggNOG" id="COG1216">
    <property type="taxonomic scope" value="Bacteria"/>
</dbReference>
<organism evidence="5 6">
    <name type="scientific">Singulisphaera acidiphila (strain ATCC BAA-1392 / DSM 18658 / VKM B-2454 / MOB10)</name>
    <dbReference type="NCBI Taxonomy" id="886293"/>
    <lineage>
        <taxon>Bacteria</taxon>
        <taxon>Pseudomonadati</taxon>
        <taxon>Planctomycetota</taxon>
        <taxon>Planctomycetia</taxon>
        <taxon>Isosphaerales</taxon>
        <taxon>Isosphaeraceae</taxon>
        <taxon>Singulisphaera</taxon>
    </lineage>
</organism>
<dbReference type="SUPFAM" id="SSF52540">
    <property type="entry name" value="P-loop containing nucleoside triphosphate hydrolases"/>
    <property type="match status" value="1"/>
</dbReference>
<feature type="domain" description="Glycosyltransferase 2-like" evidence="4">
    <location>
        <begin position="13"/>
        <end position="127"/>
    </location>
</feature>
<dbReference type="STRING" id="886293.Sinac_0355"/>